<feature type="compositionally biased region" description="Low complexity" evidence="1">
    <location>
        <begin position="79"/>
        <end position="98"/>
    </location>
</feature>
<evidence type="ECO:0000313" key="3">
    <source>
        <dbReference type="Proteomes" id="UP000249464"/>
    </source>
</evidence>
<dbReference type="PROSITE" id="PS51257">
    <property type="entry name" value="PROKAR_LIPOPROTEIN"/>
    <property type="match status" value="1"/>
</dbReference>
<protein>
    <submittedName>
        <fullName evidence="2">BQ5605_C001g00156 protein</fullName>
    </submittedName>
</protein>
<organism evidence="2 3">
    <name type="scientific">Microbotryum silenes-dioicae</name>
    <dbReference type="NCBI Taxonomy" id="796604"/>
    <lineage>
        <taxon>Eukaryota</taxon>
        <taxon>Fungi</taxon>
        <taxon>Dikarya</taxon>
        <taxon>Basidiomycota</taxon>
        <taxon>Pucciniomycotina</taxon>
        <taxon>Microbotryomycetes</taxon>
        <taxon>Microbotryales</taxon>
        <taxon>Microbotryaceae</taxon>
        <taxon>Microbotryum</taxon>
    </lineage>
</organism>
<reference evidence="2 3" key="1">
    <citation type="submission" date="2016-11" db="EMBL/GenBank/DDBJ databases">
        <authorList>
            <person name="Jaros S."/>
            <person name="Januszkiewicz K."/>
            <person name="Wedrychowicz H."/>
        </authorList>
    </citation>
    <scope>NUCLEOTIDE SEQUENCE [LARGE SCALE GENOMIC DNA]</scope>
</reference>
<dbReference type="EMBL" id="FQNC01000043">
    <property type="protein sequence ID" value="SGY44427.1"/>
    <property type="molecule type" value="Genomic_DNA"/>
</dbReference>
<feature type="compositionally biased region" description="Low complexity" evidence="1">
    <location>
        <begin position="60"/>
        <end position="70"/>
    </location>
</feature>
<gene>
    <name evidence="2" type="primary">BQ5605_C001g00156</name>
    <name evidence="2" type="ORF">BQ5605_C001G00156</name>
</gene>
<dbReference type="Proteomes" id="UP000249464">
    <property type="component" value="Unassembled WGS sequence"/>
</dbReference>
<sequence>MASILSRPHQRMRTRTVSLPTPWSISCAGWPIHFATTRSISSTSPTATHHGAEVHETRRSIAIRSSSAASCRTAVQSPRTTRSLASARAKASSFHPRQ</sequence>
<evidence type="ECO:0000256" key="1">
    <source>
        <dbReference type="SAM" id="MobiDB-lite"/>
    </source>
</evidence>
<name>A0A2X0P5E8_9BASI</name>
<feature type="region of interest" description="Disordered" evidence="1">
    <location>
        <begin position="41"/>
        <end position="98"/>
    </location>
</feature>
<dbReference type="AlphaFoldDB" id="A0A2X0P5E8"/>
<accession>A0A2X0P5E8</accession>
<keyword evidence="3" id="KW-1185">Reference proteome</keyword>
<evidence type="ECO:0000313" key="2">
    <source>
        <dbReference type="EMBL" id="SGY44427.1"/>
    </source>
</evidence>
<feature type="compositionally biased region" description="Basic and acidic residues" evidence="1">
    <location>
        <begin position="50"/>
        <end position="59"/>
    </location>
</feature>
<dbReference type="STRING" id="796604.A0A2X0P5E8"/>
<proteinExistence type="predicted"/>